<comment type="caution">
    <text evidence="3">The sequence shown here is derived from an EMBL/GenBank/DDBJ whole genome shotgun (WGS) entry which is preliminary data.</text>
</comment>
<dbReference type="Proteomes" id="UP000249590">
    <property type="component" value="Unassembled WGS sequence"/>
</dbReference>
<protein>
    <submittedName>
        <fullName evidence="3">Uncharacterized protein</fullName>
    </submittedName>
</protein>
<keyword evidence="2" id="KW-0732">Signal</keyword>
<dbReference type="AlphaFoldDB" id="A0A8B2NLV7"/>
<keyword evidence="4" id="KW-1185">Reference proteome</keyword>
<evidence type="ECO:0000256" key="1">
    <source>
        <dbReference type="SAM" id="MobiDB-lite"/>
    </source>
</evidence>
<feature type="signal peptide" evidence="2">
    <location>
        <begin position="1"/>
        <end position="19"/>
    </location>
</feature>
<dbReference type="EMBL" id="QHHQ01000003">
    <property type="protein sequence ID" value="RAI00656.1"/>
    <property type="molecule type" value="Genomic_DNA"/>
</dbReference>
<evidence type="ECO:0000313" key="3">
    <source>
        <dbReference type="EMBL" id="RAI00656.1"/>
    </source>
</evidence>
<name>A0A8B2NLV7_9HYPH</name>
<organism evidence="3 4">
    <name type="scientific">Acuticoccus sediminis</name>
    <dbReference type="NCBI Taxonomy" id="2184697"/>
    <lineage>
        <taxon>Bacteria</taxon>
        <taxon>Pseudomonadati</taxon>
        <taxon>Pseudomonadota</taxon>
        <taxon>Alphaproteobacteria</taxon>
        <taxon>Hyphomicrobiales</taxon>
        <taxon>Amorphaceae</taxon>
        <taxon>Acuticoccus</taxon>
    </lineage>
</organism>
<accession>A0A8B2NLV7</accession>
<evidence type="ECO:0000256" key="2">
    <source>
        <dbReference type="SAM" id="SignalP"/>
    </source>
</evidence>
<feature type="chain" id="PRO_5032877840" evidence="2">
    <location>
        <begin position="20"/>
        <end position="81"/>
    </location>
</feature>
<reference evidence="3 4" key="1">
    <citation type="submission" date="2018-05" db="EMBL/GenBank/DDBJ databases">
        <title>Acuticoccus sediminis sp. nov., isolated from deep-sea sediment of Indian Ocean.</title>
        <authorList>
            <person name="Liu X."/>
            <person name="Lai Q."/>
            <person name="Du Y."/>
            <person name="Sun F."/>
            <person name="Zhang X."/>
            <person name="Wang S."/>
            <person name="Shao Z."/>
        </authorList>
    </citation>
    <scope>NUCLEOTIDE SEQUENCE [LARGE SCALE GENOMIC DNA]</scope>
    <source>
        <strain evidence="3 4">PTG4-2</strain>
    </source>
</reference>
<feature type="compositionally biased region" description="Low complexity" evidence="1">
    <location>
        <begin position="21"/>
        <end position="51"/>
    </location>
</feature>
<gene>
    <name evidence="3" type="ORF">DLJ53_15475</name>
</gene>
<proteinExistence type="predicted"/>
<evidence type="ECO:0000313" key="4">
    <source>
        <dbReference type="Proteomes" id="UP000249590"/>
    </source>
</evidence>
<feature type="region of interest" description="Disordered" evidence="1">
    <location>
        <begin position="21"/>
        <end position="81"/>
    </location>
</feature>
<sequence>MRPILLAAAFGLFALPAAAQSTGDQAAQPAATPAPQESSAMTPAAADATATPPTPRYNMIRSISDDGGYSGCSHRMASPVS</sequence>
<dbReference type="RefSeq" id="WP_111346787.1">
    <property type="nucleotide sequence ID" value="NZ_JAIWKD010000008.1"/>
</dbReference>